<comment type="caution">
    <text evidence="1">The sequence shown here is derived from an EMBL/GenBank/DDBJ whole genome shotgun (WGS) entry which is preliminary data.</text>
</comment>
<gene>
    <name evidence="1" type="ORF">DYU11_20725</name>
</gene>
<protein>
    <submittedName>
        <fullName evidence="1">Uncharacterized protein</fullName>
    </submittedName>
</protein>
<proteinExistence type="predicted"/>
<keyword evidence="2" id="KW-1185">Reference proteome</keyword>
<dbReference type="Proteomes" id="UP000283523">
    <property type="component" value="Unassembled WGS sequence"/>
</dbReference>
<sequence>MKSQNRPNKQNRRRWLRDAAIATTSAAVMPSLLTGCADHRVNPGGGDLGGASAPPDDALYPQAAANLKKMQAWYEELHKRNNDYLSRVYKYVKGGKTPPANWKDILIDVFVKIGIEFLEAATEEIPGLGAAIAIAAEEYEKWGSEKSKGGSVDAAFGEFETILGEIYDKVDNRLSVLQDPKPSNGYADYGYLRDAFKNGGSIEFNKRKYTFRDLAEYDFPVKESADFVTLITPAEHSFKTLIWEAIIRKAGVLHLHSTGWQEYTYGTDPRKIISDIYANSTDVSAAYYRAYYDNGLGVTWVMEYEFRFEDKNISDEGVKELFKDDVKGRIINPDALFERDYVFKQFRDERYDFGKYCDVSTEPNTYYDCSEYKFTGGTFTKI</sequence>
<reference evidence="1 2" key="1">
    <citation type="submission" date="2018-08" db="EMBL/GenBank/DDBJ databases">
        <title>Fibrisoma montanum sp. nov., isolated from Danxia mountain soil.</title>
        <authorList>
            <person name="Huang Y."/>
        </authorList>
    </citation>
    <scope>NUCLEOTIDE SEQUENCE [LARGE SCALE GENOMIC DNA]</scope>
    <source>
        <strain evidence="1 2">HYT19</strain>
    </source>
</reference>
<organism evidence="1 2">
    <name type="scientific">Fibrisoma montanum</name>
    <dbReference type="NCBI Taxonomy" id="2305895"/>
    <lineage>
        <taxon>Bacteria</taxon>
        <taxon>Pseudomonadati</taxon>
        <taxon>Bacteroidota</taxon>
        <taxon>Cytophagia</taxon>
        <taxon>Cytophagales</taxon>
        <taxon>Spirosomataceae</taxon>
        <taxon>Fibrisoma</taxon>
    </lineage>
</organism>
<evidence type="ECO:0000313" key="1">
    <source>
        <dbReference type="EMBL" id="RIV20474.1"/>
    </source>
</evidence>
<accession>A0A418M486</accession>
<dbReference type="RefSeq" id="WP_119669642.1">
    <property type="nucleotide sequence ID" value="NZ_QXED01000006.1"/>
</dbReference>
<dbReference type="AlphaFoldDB" id="A0A418M486"/>
<dbReference type="OrthoDB" id="938921at2"/>
<evidence type="ECO:0000313" key="2">
    <source>
        <dbReference type="Proteomes" id="UP000283523"/>
    </source>
</evidence>
<dbReference type="EMBL" id="QXED01000006">
    <property type="protein sequence ID" value="RIV20474.1"/>
    <property type="molecule type" value="Genomic_DNA"/>
</dbReference>
<name>A0A418M486_9BACT</name>